<gene>
    <name evidence="1" type="ORF">MFFC18_38020</name>
</gene>
<evidence type="ECO:0000313" key="2">
    <source>
        <dbReference type="Proteomes" id="UP000322214"/>
    </source>
</evidence>
<protein>
    <recommendedName>
        <fullName evidence="3">DNA-binding protein</fullName>
    </recommendedName>
</protein>
<accession>A0A5B9PC62</accession>
<dbReference type="RefSeq" id="WP_075082981.1">
    <property type="nucleotide sequence ID" value="NZ_CP042912.1"/>
</dbReference>
<dbReference type="STRING" id="980251.GCA_001642875_00183"/>
<sequence length="91" mass="9785">MINLLAETPVPISKVPAWVSEHCGFQPNRSTVFRWTTRGSGGRILSTIKVGGRRVTTVEALLAFFESDGPAAQCVSQSASDTEAYLESEGI</sequence>
<reference evidence="1 2" key="1">
    <citation type="submission" date="2019-08" db="EMBL/GenBank/DDBJ databases">
        <title>Deep-cultivation of Planctomycetes and their phenomic and genomic characterization uncovers novel biology.</title>
        <authorList>
            <person name="Wiegand S."/>
            <person name="Jogler M."/>
            <person name="Boedeker C."/>
            <person name="Pinto D."/>
            <person name="Vollmers J."/>
            <person name="Rivas-Marin E."/>
            <person name="Kohn T."/>
            <person name="Peeters S.H."/>
            <person name="Heuer A."/>
            <person name="Rast P."/>
            <person name="Oberbeckmann S."/>
            <person name="Bunk B."/>
            <person name="Jeske O."/>
            <person name="Meyerdierks A."/>
            <person name="Storesund J.E."/>
            <person name="Kallscheuer N."/>
            <person name="Luecker S."/>
            <person name="Lage O.M."/>
            <person name="Pohl T."/>
            <person name="Merkel B.J."/>
            <person name="Hornburger P."/>
            <person name="Mueller R.-W."/>
            <person name="Bruemmer F."/>
            <person name="Labrenz M."/>
            <person name="Spormann A.M."/>
            <person name="Op den Camp H."/>
            <person name="Overmann J."/>
            <person name="Amann R."/>
            <person name="Jetten M.S.M."/>
            <person name="Mascher T."/>
            <person name="Medema M.H."/>
            <person name="Devos D.P."/>
            <person name="Kaster A.-K."/>
            <person name="Ovreas L."/>
            <person name="Rohde M."/>
            <person name="Galperin M.Y."/>
            <person name="Jogler C."/>
        </authorList>
    </citation>
    <scope>NUCLEOTIDE SEQUENCE [LARGE SCALE GENOMIC DNA]</scope>
    <source>
        <strain evidence="1 2">FC18</strain>
    </source>
</reference>
<keyword evidence="2" id="KW-1185">Reference proteome</keyword>
<dbReference type="InterPro" id="IPR011474">
    <property type="entry name" value="DUF1580"/>
</dbReference>
<organism evidence="1 2">
    <name type="scientific">Mariniblastus fucicola</name>
    <dbReference type="NCBI Taxonomy" id="980251"/>
    <lineage>
        <taxon>Bacteria</taxon>
        <taxon>Pseudomonadati</taxon>
        <taxon>Planctomycetota</taxon>
        <taxon>Planctomycetia</taxon>
        <taxon>Pirellulales</taxon>
        <taxon>Pirellulaceae</taxon>
        <taxon>Mariniblastus</taxon>
    </lineage>
</organism>
<proteinExistence type="predicted"/>
<dbReference type="EMBL" id="CP042912">
    <property type="protein sequence ID" value="QEG23898.1"/>
    <property type="molecule type" value="Genomic_DNA"/>
</dbReference>
<dbReference type="Pfam" id="PF07618">
    <property type="entry name" value="DUF1580"/>
    <property type="match status" value="1"/>
</dbReference>
<dbReference type="KEGG" id="mff:MFFC18_38020"/>
<dbReference type="Proteomes" id="UP000322214">
    <property type="component" value="Chromosome"/>
</dbReference>
<evidence type="ECO:0000313" key="1">
    <source>
        <dbReference type="EMBL" id="QEG23898.1"/>
    </source>
</evidence>
<dbReference type="AlphaFoldDB" id="A0A5B9PC62"/>
<evidence type="ECO:0008006" key="3">
    <source>
        <dbReference type="Google" id="ProtNLM"/>
    </source>
</evidence>
<name>A0A5B9PC62_9BACT</name>